<proteinExistence type="predicted"/>
<keyword evidence="2" id="KW-1185">Reference proteome</keyword>
<evidence type="ECO:0000313" key="1">
    <source>
        <dbReference type="EMBL" id="CDZ95131.1"/>
    </source>
</evidence>
<dbReference type="Proteomes" id="UP000053902">
    <property type="component" value="Unassembled WGS sequence"/>
</dbReference>
<dbReference type="EMBL" id="CCSF01000001">
    <property type="protein sequence ID" value="CDZ95131.1"/>
    <property type="molecule type" value="Genomic_DNA"/>
</dbReference>
<name>A0A078LZ63_9PSED</name>
<accession>A0A078LZ63</accession>
<organism evidence="1 2">
    <name type="scientific">Pseudomonas saudiphocaensis</name>
    <dbReference type="NCBI Taxonomy" id="1499686"/>
    <lineage>
        <taxon>Bacteria</taxon>
        <taxon>Pseudomonadati</taxon>
        <taxon>Pseudomonadota</taxon>
        <taxon>Gammaproteobacteria</taxon>
        <taxon>Pseudomonadales</taxon>
        <taxon>Pseudomonadaceae</taxon>
        <taxon>Pseudomonas</taxon>
    </lineage>
</organism>
<dbReference type="HOGENOM" id="CLU_148661_0_0_6"/>
<dbReference type="AlphaFoldDB" id="A0A078LZ63"/>
<reference evidence="1 2" key="1">
    <citation type="submission" date="2014-07" db="EMBL/GenBank/DDBJ databases">
        <authorList>
            <person name="Urmite Genomes Urmite Genomes"/>
        </authorList>
    </citation>
    <scope>NUCLEOTIDE SEQUENCE [LARGE SCALE GENOMIC DNA]</scope>
    <source>
        <strain evidence="1 2">20_BN</strain>
    </source>
</reference>
<sequence>MRWRFFGSLVLIGLLVGMMIGRLTTPEPARLIDVQAVEDGLVLRFNQQTAYREELIDGAYALLLQARGSEGAGQLRFNGENIRWRVQPAEHGLTLHLVALRALRVQATELEVGGDWLLELRPAVD</sequence>
<protein>
    <submittedName>
        <fullName evidence="1">Uncharacterized protein</fullName>
    </submittedName>
</protein>
<gene>
    <name evidence="1" type="ORF">BN1079_02463</name>
</gene>
<evidence type="ECO:0000313" key="2">
    <source>
        <dbReference type="Proteomes" id="UP000053902"/>
    </source>
</evidence>